<evidence type="ECO:0008006" key="4">
    <source>
        <dbReference type="Google" id="ProtNLM"/>
    </source>
</evidence>
<dbReference type="EMBL" id="OU503057">
    <property type="protein sequence ID" value="CAI9786423.1"/>
    <property type="molecule type" value="Genomic_DNA"/>
</dbReference>
<dbReference type="PANTHER" id="PTHR47447">
    <property type="entry name" value="OS03G0856100 PROTEIN"/>
    <property type="match status" value="1"/>
</dbReference>
<dbReference type="InterPro" id="IPR011990">
    <property type="entry name" value="TPR-like_helical_dom_sf"/>
</dbReference>
<dbReference type="PANTHER" id="PTHR47447:SF15">
    <property type="entry name" value="OS02G0120000 PROTEIN"/>
    <property type="match status" value="1"/>
</dbReference>
<evidence type="ECO:0000313" key="3">
    <source>
        <dbReference type="Proteomes" id="UP000834106"/>
    </source>
</evidence>
<dbReference type="Gene3D" id="1.25.40.10">
    <property type="entry name" value="Tetratricopeptide repeat domain"/>
    <property type="match status" value="1"/>
</dbReference>
<accession>A0AAD2AEY7</accession>
<proteinExistence type="predicted"/>
<keyword evidence="1" id="KW-0677">Repeat</keyword>
<dbReference type="InterPro" id="IPR036063">
    <property type="entry name" value="Smr_dom_sf"/>
</dbReference>
<dbReference type="AlphaFoldDB" id="A0AAD2AEY7"/>
<dbReference type="SUPFAM" id="SSF160443">
    <property type="entry name" value="SMR domain-like"/>
    <property type="match status" value="1"/>
</dbReference>
<dbReference type="Proteomes" id="UP000834106">
    <property type="component" value="Chromosome 22"/>
</dbReference>
<gene>
    <name evidence="2" type="ORF">FPE_LOCUS33853</name>
</gene>
<sequence length="198" mass="23020">MRQKIYFLKQLQNQDSRKDICVTFTVTWWIHTPSTNQRERGCGFLQRIRAVHFAVILYVKRKGYKPSLFEIRSVISRYGRLGSFEDKKRSIVQMENEGFKLDRVCCNMVVSPFGAHKKLLDMNKDEADLVTELVKSSVLDQSMERESLELKLDLHGMHLISAYLILLQWFGEMQLRFIAGNQMAPAEILVVWGSGKQC</sequence>
<keyword evidence="3" id="KW-1185">Reference proteome</keyword>
<reference evidence="2" key="1">
    <citation type="submission" date="2023-05" db="EMBL/GenBank/DDBJ databases">
        <authorList>
            <person name="Huff M."/>
        </authorList>
    </citation>
    <scope>NUCLEOTIDE SEQUENCE</scope>
</reference>
<organism evidence="2 3">
    <name type="scientific">Fraxinus pennsylvanica</name>
    <dbReference type="NCBI Taxonomy" id="56036"/>
    <lineage>
        <taxon>Eukaryota</taxon>
        <taxon>Viridiplantae</taxon>
        <taxon>Streptophyta</taxon>
        <taxon>Embryophyta</taxon>
        <taxon>Tracheophyta</taxon>
        <taxon>Spermatophyta</taxon>
        <taxon>Magnoliopsida</taxon>
        <taxon>eudicotyledons</taxon>
        <taxon>Gunneridae</taxon>
        <taxon>Pentapetalae</taxon>
        <taxon>asterids</taxon>
        <taxon>lamiids</taxon>
        <taxon>Lamiales</taxon>
        <taxon>Oleaceae</taxon>
        <taxon>Oleeae</taxon>
        <taxon>Fraxinus</taxon>
    </lineage>
</organism>
<name>A0AAD2AEY7_9LAMI</name>
<evidence type="ECO:0000313" key="2">
    <source>
        <dbReference type="EMBL" id="CAI9786423.1"/>
    </source>
</evidence>
<protein>
    <recommendedName>
        <fullName evidence="4">Pentatricopeptide repeat-containing protein</fullName>
    </recommendedName>
</protein>
<evidence type="ECO:0000256" key="1">
    <source>
        <dbReference type="ARBA" id="ARBA00022737"/>
    </source>
</evidence>